<reference evidence="1" key="1">
    <citation type="journal article" date="2020" name="mSystems">
        <title>Genome- and Community-Level Interaction Insights into Carbon Utilization and Element Cycling Functions of Hydrothermarchaeota in Hydrothermal Sediment.</title>
        <authorList>
            <person name="Zhou Z."/>
            <person name="Liu Y."/>
            <person name="Xu W."/>
            <person name="Pan J."/>
            <person name="Luo Z.H."/>
            <person name="Li M."/>
        </authorList>
    </citation>
    <scope>NUCLEOTIDE SEQUENCE [LARGE SCALE GENOMIC DNA]</scope>
    <source>
        <strain evidence="1">SpSt-417</strain>
    </source>
</reference>
<dbReference type="Pfam" id="PF18924">
    <property type="entry name" value="DUF5674"/>
    <property type="match status" value="1"/>
</dbReference>
<dbReference type="EMBL" id="DSRT01000108">
    <property type="protein sequence ID" value="HGW29679.1"/>
    <property type="molecule type" value="Genomic_DNA"/>
</dbReference>
<organism evidence="1">
    <name type="scientific">candidate division WWE3 bacterium</name>
    <dbReference type="NCBI Taxonomy" id="2053526"/>
    <lineage>
        <taxon>Bacteria</taxon>
        <taxon>Katanobacteria</taxon>
    </lineage>
</organism>
<dbReference type="AlphaFoldDB" id="A0A7C4XTF9"/>
<accession>A0A7C4XTF9</accession>
<sequence length="111" mass="12826">MVIVLNRKITPEEFKQACKVYPDYIKTVIDIEKNLLAVGGEFHIDCEDVLIAKHGSKLENLYGGGYRVSTKEVEYMAMSNYKPALNKNTYEITDTNIRQKIFDLTKEYLEI</sequence>
<name>A0A7C4XTF9_UNCKA</name>
<comment type="caution">
    <text evidence="1">The sequence shown here is derived from an EMBL/GenBank/DDBJ whole genome shotgun (WGS) entry which is preliminary data.</text>
</comment>
<dbReference type="InterPro" id="IPR043731">
    <property type="entry name" value="DUF5674"/>
</dbReference>
<protein>
    <submittedName>
        <fullName evidence="1">Uncharacterized protein</fullName>
    </submittedName>
</protein>
<gene>
    <name evidence="1" type="ORF">ENR63_02025</name>
</gene>
<evidence type="ECO:0000313" key="1">
    <source>
        <dbReference type="EMBL" id="HGW29679.1"/>
    </source>
</evidence>
<proteinExistence type="predicted"/>